<dbReference type="PANTHER" id="PTHR42987:SF4">
    <property type="entry name" value="PROTEASE SOHB-RELATED"/>
    <property type="match status" value="1"/>
</dbReference>
<dbReference type="InterPro" id="IPR013703">
    <property type="entry name" value="Peptidase_S49_N_proteobac"/>
</dbReference>
<feature type="region of interest" description="Disordered" evidence="10">
    <location>
        <begin position="83"/>
        <end position="108"/>
    </location>
</feature>
<evidence type="ECO:0000256" key="3">
    <source>
        <dbReference type="ARBA" id="ARBA00022475"/>
    </source>
</evidence>
<dbReference type="Gene3D" id="6.20.330.10">
    <property type="match status" value="1"/>
</dbReference>
<evidence type="ECO:0000256" key="4">
    <source>
        <dbReference type="ARBA" id="ARBA00022670"/>
    </source>
</evidence>
<dbReference type="OrthoDB" id="5614232at2"/>
<feature type="domain" description="Peptidase S49 N-terminal proteobacteria" evidence="12">
    <location>
        <begin position="2"/>
        <end position="169"/>
    </location>
</feature>
<dbReference type="RefSeq" id="WP_117319240.1">
    <property type="nucleotide sequence ID" value="NZ_QQSW01000021.1"/>
</dbReference>
<keyword evidence="3" id="KW-1003">Cell membrane</keyword>
<gene>
    <name evidence="13" type="ORF">EV688_1176</name>
</gene>
<evidence type="ECO:0000313" key="13">
    <source>
        <dbReference type="EMBL" id="TCO72716.1"/>
    </source>
</evidence>
<comment type="caution">
    <text evidence="13">The sequence shown here is derived from an EMBL/GenBank/DDBJ whole genome shotgun (WGS) entry which is preliminary data.</text>
</comment>
<sequence length="361" mass="40029">MEFLSELGLFAAQAVTLLVLILLLALGLVAISQRQRGDHDGHIEITRINQRAEHVSDTLNHAINDPQTWKAATKARKKAEKVKVKQRKKALKAKKGGSGQESPADEPQRERPVLFVLDFDGDIHASATDNLREEISAIVPQLKKGDEVLVRLESPGGVVHGYGLAASQLRRIRDAGTPLTVCVDKVAASGGYMMACVADRIIAAPFAVIGSIGVLAQLPNFHRLLKKNDIDFELLTAGEYKRTLTLFGENTDKGREKFVEELEETHALFKHFVKDNRPALDIDRVATGEIWYGQQALDEGLVDELATSDATIQARLEGSDVFEIRFVRKRNWQEKLGMAAGSAVERSLLRLWQYGVSRRLH</sequence>
<evidence type="ECO:0000256" key="6">
    <source>
        <dbReference type="ARBA" id="ARBA00022801"/>
    </source>
</evidence>
<dbReference type="PANTHER" id="PTHR42987">
    <property type="entry name" value="PEPTIDASE S49"/>
    <property type="match status" value="1"/>
</dbReference>
<dbReference type="Gene3D" id="3.90.226.10">
    <property type="entry name" value="2-enoyl-CoA Hydratase, Chain A, domain 1"/>
    <property type="match status" value="1"/>
</dbReference>
<keyword evidence="14" id="KW-1185">Reference proteome</keyword>
<evidence type="ECO:0000313" key="14">
    <source>
        <dbReference type="Proteomes" id="UP000294980"/>
    </source>
</evidence>
<evidence type="ECO:0000259" key="12">
    <source>
        <dbReference type="Pfam" id="PF08496"/>
    </source>
</evidence>
<dbReference type="GO" id="GO:0004252">
    <property type="term" value="F:serine-type endopeptidase activity"/>
    <property type="evidence" value="ECO:0007669"/>
    <property type="project" value="InterPro"/>
</dbReference>
<proteinExistence type="inferred from homology"/>
<keyword evidence="8" id="KW-1133">Transmembrane helix</keyword>
<dbReference type="Pfam" id="PF01343">
    <property type="entry name" value="Peptidase_S49"/>
    <property type="match status" value="1"/>
</dbReference>
<organism evidence="13 14">
    <name type="scientific">Chromatocurvus halotolerans</name>
    <dbReference type="NCBI Taxonomy" id="1132028"/>
    <lineage>
        <taxon>Bacteria</taxon>
        <taxon>Pseudomonadati</taxon>
        <taxon>Pseudomonadota</taxon>
        <taxon>Gammaproteobacteria</taxon>
        <taxon>Cellvibrionales</taxon>
        <taxon>Halieaceae</taxon>
        <taxon>Chromatocurvus</taxon>
    </lineage>
</organism>
<reference evidence="13 14" key="1">
    <citation type="submission" date="2019-03" db="EMBL/GenBank/DDBJ databases">
        <title>Genomic Encyclopedia of Type Strains, Phase IV (KMG-IV): sequencing the most valuable type-strain genomes for metagenomic binning, comparative biology and taxonomic classification.</title>
        <authorList>
            <person name="Goeker M."/>
        </authorList>
    </citation>
    <scope>NUCLEOTIDE SEQUENCE [LARGE SCALE GENOMIC DNA]</scope>
    <source>
        <strain evidence="13 14">DSM 23344</strain>
    </source>
</reference>
<dbReference type="NCBIfam" id="NF008745">
    <property type="entry name" value="PRK11778.1"/>
    <property type="match status" value="1"/>
</dbReference>
<comment type="subcellular location">
    <subcellularLocation>
        <location evidence="1">Cell membrane</location>
    </subcellularLocation>
</comment>
<dbReference type="InterPro" id="IPR047272">
    <property type="entry name" value="S49_SppA_C"/>
</dbReference>
<dbReference type="GO" id="GO:0005886">
    <property type="term" value="C:plasma membrane"/>
    <property type="evidence" value="ECO:0007669"/>
    <property type="project" value="UniProtKB-SubCell"/>
</dbReference>
<evidence type="ECO:0000256" key="2">
    <source>
        <dbReference type="ARBA" id="ARBA00008683"/>
    </source>
</evidence>
<keyword evidence="7" id="KW-0720">Serine protease</keyword>
<dbReference type="InterPro" id="IPR029045">
    <property type="entry name" value="ClpP/crotonase-like_dom_sf"/>
</dbReference>
<keyword evidence="4" id="KW-0645">Protease</keyword>
<evidence type="ECO:0000256" key="10">
    <source>
        <dbReference type="SAM" id="MobiDB-lite"/>
    </source>
</evidence>
<comment type="similarity">
    <text evidence="2">Belongs to the peptidase S49 family.</text>
</comment>
<name>A0A4R2KPD4_9GAMM</name>
<evidence type="ECO:0000256" key="1">
    <source>
        <dbReference type="ARBA" id="ARBA00004236"/>
    </source>
</evidence>
<dbReference type="InterPro" id="IPR002142">
    <property type="entry name" value="Peptidase_S49"/>
</dbReference>
<dbReference type="SUPFAM" id="SSF52096">
    <property type="entry name" value="ClpP/crotonase"/>
    <property type="match status" value="1"/>
</dbReference>
<dbReference type="AlphaFoldDB" id="A0A4R2KPD4"/>
<dbReference type="CDD" id="cd07023">
    <property type="entry name" value="S49_Sppa_N_C"/>
    <property type="match status" value="1"/>
</dbReference>
<evidence type="ECO:0000256" key="8">
    <source>
        <dbReference type="ARBA" id="ARBA00022989"/>
    </source>
</evidence>
<feature type="compositionally biased region" description="Basic residues" evidence="10">
    <location>
        <begin position="83"/>
        <end position="95"/>
    </location>
</feature>
<dbReference type="EMBL" id="SLWX01000017">
    <property type="protein sequence ID" value="TCO72716.1"/>
    <property type="molecule type" value="Genomic_DNA"/>
</dbReference>
<accession>A0A4R2KPD4</accession>
<dbReference type="Pfam" id="PF08496">
    <property type="entry name" value="Peptidase_S49_N"/>
    <property type="match status" value="1"/>
</dbReference>
<evidence type="ECO:0000259" key="11">
    <source>
        <dbReference type="Pfam" id="PF01343"/>
    </source>
</evidence>
<evidence type="ECO:0000256" key="5">
    <source>
        <dbReference type="ARBA" id="ARBA00022692"/>
    </source>
</evidence>
<keyword evidence="9" id="KW-0472">Membrane</keyword>
<evidence type="ECO:0000256" key="7">
    <source>
        <dbReference type="ARBA" id="ARBA00022825"/>
    </source>
</evidence>
<dbReference type="Proteomes" id="UP000294980">
    <property type="component" value="Unassembled WGS sequence"/>
</dbReference>
<keyword evidence="5" id="KW-0812">Transmembrane</keyword>
<protein>
    <submittedName>
        <fullName evidence="13">Inner membrane peptidase</fullName>
    </submittedName>
</protein>
<keyword evidence="6" id="KW-0378">Hydrolase</keyword>
<feature type="domain" description="Peptidase S49" evidence="11">
    <location>
        <begin position="173"/>
        <end position="314"/>
    </location>
</feature>
<dbReference type="GO" id="GO:0006508">
    <property type="term" value="P:proteolysis"/>
    <property type="evidence" value="ECO:0007669"/>
    <property type="project" value="UniProtKB-KW"/>
</dbReference>
<evidence type="ECO:0000256" key="9">
    <source>
        <dbReference type="ARBA" id="ARBA00023136"/>
    </source>
</evidence>